<dbReference type="Pfam" id="PF03015">
    <property type="entry name" value="Sterile"/>
    <property type="match status" value="1"/>
</dbReference>
<comment type="similarity">
    <text evidence="2 20">Belongs to the fatty acyl-CoA reductase family.</text>
</comment>
<keyword evidence="10" id="KW-0576">Peroxisome</keyword>
<evidence type="ECO:0000256" key="9">
    <source>
        <dbReference type="ARBA" id="ARBA00023136"/>
    </source>
</evidence>
<reference evidence="24" key="1">
    <citation type="journal article" date="2023" name="Science">
        <title>Genome structures resolve the early diversification of teleost fishes.</title>
        <authorList>
            <person name="Parey E."/>
            <person name="Louis A."/>
            <person name="Montfort J."/>
            <person name="Bouchez O."/>
            <person name="Roques C."/>
            <person name="Iampietro C."/>
            <person name="Lluch J."/>
            <person name="Castinel A."/>
            <person name="Donnadieu C."/>
            <person name="Desvignes T."/>
            <person name="Floi Bucao C."/>
            <person name="Jouanno E."/>
            <person name="Wen M."/>
            <person name="Mejri S."/>
            <person name="Dirks R."/>
            <person name="Jansen H."/>
            <person name="Henkel C."/>
            <person name="Chen W.J."/>
            <person name="Zahm M."/>
            <person name="Cabau C."/>
            <person name="Klopp C."/>
            <person name="Thompson A.W."/>
            <person name="Robinson-Rechavi M."/>
            <person name="Braasch I."/>
            <person name="Lecointre G."/>
            <person name="Bobe J."/>
            <person name="Postlethwait J.H."/>
            <person name="Berthelot C."/>
            <person name="Roest Crollius H."/>
            <person name="Guiguen Y."/>
        </authorList>
    </citation>
    <scope>NUCLEOTIDE SEQUENCE</scope>
    <source>
        <strain evidence="24">Concon-B</strain>
    </source>
</reference>
<comment type="function">
    <text evidence="11">Catalyzes the reduction of saturated and unsaturated C16 or C18 fatty acyl-CoA to fatty alcohols. It plays an essential role in the production of ether lipids/plasmalogens which synthesis requires fatty alcohols. In parallel, it is also required for wax monoesters production since fatty alcohols also constitute a substrate for their synthesis.</text>
</comment>
<dbReference type="FunFam" id="3.40.50.720:FF:000123">
    <property type="entry name" value="Fatty acyl-CoA reductase"/>
    <property type="match status" value="1"/>
</dbReference>
<comment type="catalytic activity">
    <reaction evidence="12">
        <text>(9Z,12Z)-octadecadienoyl-CoA + 2 NADPH + 2 H(+) = (9Z,12Z)-octadecadien-1-ol + 2 NADP(+) + CoA</text>
        <dbReference type="Rhea" id="RHEA:36363"/>
        <dbReference type="ChEBI" id="CHEBI:15378"/>
        <dbReference type="ChEBI" id="CHEBI:57287"/>
        <dbReference type="ChEBI" id="CHEBI:57383"/>
        <dbReference type="ChEBI" id="CHEBI:57783"/>
        <dbReference type="ChEBI" id="CHEBI:58349"/>
        <dbReference type="ChEBI" id="CHEBI:73534"/>
    </reaction>
    <physiologicalReaction direction="left-to-right" evidence="12">
        <dbReference type="Rhea" id="RHEA:36364"/>
    </physiologicalReaction>
</comment>
<comment type="catalytic activity">
    <reaction evidence="14">
        <text>octadecanoyl-CoA + 2 NADPH + 2 H(+) = octadecan-1-ol + 2 NADP(+) + CoA</text>
        <dbReference type="Rhea" id="RHEA:36319"/>
        <dbReference type="ChEBI" id="CHEBI:15378"/>
        <dbReference type="ChEBI" id="CHEBI:32154"/>
        <dbReference type="ChEBI" id="CHEBI:57287"/>
        <dbReference type="ChEBI" id="CHEBI:57394"/>
        <dbReference type="ChEBI" id="CHEBI:57783"/>
        <dbReference type="ChEBI" id="CHEBI:58349"/>
        <dbReference type="EC" id="1.2.1.84"/>
    </reaction>
    <physiologicalReaction direction="left-to-right" evidence="14">
        <dbReference type="Rhea" id="RHEA:36320"/>
    </physiologicalReaction>
</comment>
<accession>A0A9Q1HYU0</accession>
<evidence type="ECO:0000256" key="10">
    <source>
        <dbReference type="ARBA" id="ARBA00023140"/>
    </source>
</evidence>
<dbReference type="EC" id="1.2.1.84" evidence="20"/>
<comment type="catalytic activity">
    <reaction evidence="19">
        <text>eicosanoyl-CoA + 2 NADPH + 2 H(+) = eicosan-1-ol + 2 NADP(+) + CoA</text>
        <dbReference type="Rhea" id="RHEA:81727"/>
        <dbReference type="ChEBI" id="CHEBI:15378"/>
        <dbReference type="ChEBI" id="CHEBI:57287"/>
        <dbReference type="ChEBI" id="CHEBI:57380"/>
        <dbReference type="ChEBI" id="CHEBI:57783"/>
        <dbReference type="ChEBI" id="CHEBI:58349"/>
        <dbReference type="ChEBI" id="CHEBI:75627"/>
    </reaction>
    <physiologicalReaction direction="left-to-right" evidence="19">
        <dbReference type="Rhea" id="RHEA:81728"/>
    </physiologicalReaction>
</comment>
<comment type="subcellular location">
    <subcellularLocation>
        <location evidence="1">Peroxisome membrane</location>
        <topology evidence="1">Single-pass membrane protein</topology>
    </subcellularLocation>
</comment>
<comment type="catalytic activity">
    <reaction evidence="17">
        <text>18-methylnonadecanoyl-CoA + 2 NADPH + 2 H(+) = 18-methylnonadecan-1-ol + 2 NADP(+) + CoA</text>
        <dbReference type="Rhea" id="RHEA:81767"/>
        <dbReference type="ChEBI" id="CHEBI:15378"/>
        <dbReference type="ChEBI" id="CHEBI:57287"/>
        <dbReference type="ChEBI" id="CHEBI:57783"/>
        <dbReference type="ChEBI" id="CHEBI:58349"/>
        <dbReference type="ChEBI" id="CHEBI:84914"/>
        <dbReference type="ChEBI" id="CHEBI:231999"/>
    </reaction>
    <physiologicalReaction direction="left-to-right" evidence="17">
        <dbReference type="Rhea" id="RHEA:81768"/>
    </physiologicalReaction>
</comment>
<evidence type="ECO:0000256" key="15">
    <source>
        <dbReference type="ARBA" id="ARBA00048521"/>
    </source>
</evidence>
<sequence>MFPFEKQLTPGRLQIGRRGGLSSEDPGQTCKLGLRIPTHDHGVFGRLGQGRQSDRQTDSMASIADYYEGKNVLITGATGFMGKVLVEKLLRSCPGVRALYILVRPKAGQTMQERVSNMMKCKLFDRVREDDPDFHKKIVAISSELMQPGLAISPEDVEKLCSCINIVFHCAATIRFDEPLKHAVQLNVMATQQLLSLAQRMQQLEAFIHVSTAYANCNRHHIDEVIYPPPVQPKKLIDSLEWMDDSIVRDITPRLIGDRPNTYTYTKALAECVVQQESSRLNIGIIRPSIVGASWQEPFPGWIDNFNGPSGVFIAAGKGILRTMRANNDAVADLIPVDTVVNLTLAVGWYTAVHRPKSAMVYNCTTGGINPFHWGEIEHHVMSTFKRNPLEQAFRRPNANITSNYLINQYWILVSHKFPALLYDLYLRLSGQKPQMMRIFNRLHKAIGLLEYFSNQDWEWNSENMSMLLSQLTPEDKKTFNFDVRQLNWPEYIENYCIGTKKYVLNEDMSDIPAARQHLRKLRNIRYTFNTLLLVFVWRVFIARSQMARNIWSFVVNLCFKFLSYFRASSTLTA</sequence>
<dbReference type="Gene3D" id="3.40.50.720">
    <property type="entry name" value="NAD(P)-binding Rossmann-like Domain"/>
    <property type="match status" value="1"/>
</dbReference>
<keyword evidence="4 20" id="KW-0812">Transmembrane</keyword>
<dbReference type="GO" id="GO:0080019">
    <property type="term" value="F:alcohol-forming very long-chain fatty acyl-CoA reductase activity"/>
    <property type="evidence" value="ECO:0007669"/>
    <property type="project" value="InterPro"/>
</dbReference>
<dbReference type="GO" id="GO:0035336">
    <property type="term" value="P:long-chain fatty-acyl-CoA metabolic process"/>
    <property type="evidence" value="ECO:0007669"/>
    <property type="project" value="TreeGrafter"/>
</dbReference>
<dbReference type="EMBL" id="JAFJMO010000008">
    <property type="protein sequence ID" value="KAJ8269547.1"/>
    <property type="molecule type" value="Genomic_DNA"/>
</dbReference>
<comment type="caution">
    <text evidence="24">The sequence shown here is derived from an EMBL/GenBank/DDBJ whole genome shotgun (WGS) entry which is preliminary data.</text>
</comment>
<evidence type="ECO:0000313" key="24">
    <source>
        <dbReference type="EMBL" id="KAJ8269547.1"/>
    </source>
</evidence>
<evidence type="ECO:0000259" key="23">
    <source>
        <dbReference type="Pfam" id="PF07993"/>
    </source>
</evidence>
<dbReference type="CDD" id="cd09071">
    <property type="entry name" value="FAR_C"/>
    <property type="match status" value="1"/>
</dbReference>
<evidence type="ECO:0000313" key="25">
    <source>
        <dbReference type="Proteomes" id="UP001152803"/>
    </source>
</evidence>
<proteinExistence type="inferred from homology"/>
<comment type="catalytic activity">
    <reaction evidence="15">
        <text>hexadecanoyl-CoA + 2 NADPH + 2 H(+) = hexadecan-1-ol + 2 NADP(+) + CoA</text>
        <dbReference type="Rhea" id="RHEA:36315"/>
        <dbReference type="ChEBI" id="CHEBI:15378"/>
        <dbReference type="ChEBI" id="CHEBI:16125"/>
        <dbReference type="ChEBI" id="CHEBI:57287"/>
        <dbReference type="ChEBI" id="CHEBI:57379"/>
        <dbReference type="ChEBI" id="CHEBI:57783"/>
        <dbReference type="ChEBI" id="CHEBI:58349"/>
        <dbReference type="EC" id="1.2.1.84"/>
    </reaction>
    <physiologicalReaction direction="left-to-right" evidence="15">
        <dbReference type="Rhea" id="RHEA:36316"/>
    </physiologicalReaction>
</comment>
<evidence type="ECO:0000256" key="7">
    <source>
        <dbReference type="ARBA" id="ARBA00023002"/>
    </source>
</evidence>
<comment type="function">
    <text evidence="20">Catalyzes the reduction of fatty acyl-CoA to fatty alcohols.</text>
</comment>
<keyword evidence="9 20" id="KW-0472">Membrane</keyword>
<keyword evidence="25" id="KW-1185">Reference proteome</keyword>
<dbReference type="Proteomes" id="UP001152803">
    <property type="component" value="Unassembled WGS sequence"/>
</dbReference>
<evidence type="ECO:0000256" key="16">
    <source>
        <dbReference type="ARBA" id="ARBA00049089"/>
    </source>
</evidence>
<keyword evidence="8 20" id="KW-0443">Lipid metabolism</keyword>
<evidence type="ECO:0000256" key="3">
    <source>
        <dbReference type="ARBA" id="ARBA00022516"/>
    </source>
</evidence>
<evidence type="ECO:0000256" key="2">
    <source>
        <dbReference type="ARBA" id="ARBA00005928"/>
    </source>
</evidence>
<comment type="catalytic activity">
    <reaction evidence="18">
        <text>16-methylheptadecanoyl-CoA + 2 NADPH + 2 H(+) = 16-methylheptadecan-1-ol + 2 NADP(+) + CoA</text>
        <dbReference type="Rhea" id="RHEA:81763"/>
        <dbReference type="ChEBI" id="CHEBI:15378"/>
        <dbReference type="ChEBI" id="CHEBI:57287"/>
        <dbReference type="ChEBI" id="CHEBI:57783"/>
        <dbReference type="ChEBI" id="CHEBI:58349"/>
        <dbReference type="ChEBI" id="CHEBI:84911"/>
        <dbReference type="ChEBI" id="CHEBI:231998"/>
    </reaction>
    <physiologicalReaction direction="left-to-right" evidence="18">
        <dbReference type="Rhea" id="RHEA:81764"/>
    </physiologicalReaction>
</comment>
<keyword evidence="7 20" id="KW-0560">Oxidoreductase</keyword>
<evidence type="ECO:0000256" key="17">
    <source>
        <dbReference type="ARBA" id="ARBA00049865"/>
    </source>
</evidence>
<evidence type="ECO:0000256" key="21">
    <source>
        <dbReference type="SAM" id="MobiDB-lite"/>
    </source>
</evidence>
<evidence type="ECO:0000256" key="13">
    <source>
        <dbReference type="ARBA" id="ARBA00047934"/>
    </source>
</evidence>
<feature type="region of interest" description="Disordered" evidence="21">
    <location>
        <begin position="1"/>
        <end position="27"/>
    </location>
</feature>
<dbReference type="CDD" id="cd05236">
    <property type="entry name" value="FAR-N_SDR_e"/>
    <property type="match status" value="1"/>
</dbReference>
<evidence type="ECO:0000256" key="11">
    <source>
        <dbReference type="ARBA" id="ARBA00045581"/>
    </source>
</evidence>
<evidence type="ECO:0000256" key="18">
    <source>
        <dbReference type="ARBA" id="ARBA00049928"/>
    </source>
</evidence>
<dbReference type="GO" id="GO:0102965">
    <property type="term" value="F:alcohol-forming long-chain fatty acyl-CoA reductase activity"/>
    <property type="evidence" value="ECO:0007669"/>
    <property type="project" value="UniProtKB-EC"/>
</dbReference>
<keyword evidence="3 20" id="KW-0444">Lipid biosynthesis</keyword>
<evidence type="ECO:0000256" key="5">
    <source>
        <dbReference type="ARBA" id="ARBA00022857"/>
    </source>
</evidence>
<dbReference type="GO" id="GO:0008610">
    <property type="term" value="P:lipid biosynthetic process"/>
    <property type="evidence" value="ECO:0007669"/>
    <property type="project" value="UniProtKB-ARBA"/>
</dbReference>
<dbReference type="PANTHER" id="PTHR11011">
    <property type="entry name" value="MALE STERILITY PROTEIN 2-RELATED"/>
    <property type="match status" value="1"/>
</dbReference>
<dbReference type="AlphaFoldDB" id="A0A9Q1HYU0"/>
<evidence type="ECO:0000256" key="12">
    <source>
        <dbReference type="ARBA" id="ARBA00047362"/>
    </source>
</evidence>
<feature type="transmembrane region" description="Helical" evidence="20">
    <location>
        <begin position="527"/>
        <end position="545"/>
    </location>
</feature>
<comment type="catalytic activity">
    <reaction evidence="13">
        <text>(9Z)-octadecenoyl-CoA + 2 NADPH + 2 H(+) = (9Z)-octadecen-1-ol + 2 NADP(+) + CoA</text>
        <dbReference type="Rhea" id="RHEA:36323"/>
        <dbReference type="ChEBI" id="CHEBI:15378"/>
        <dbReference type="ChEBI" id="CHEBI:57287"/>
        <dbReference type="ChEBI" id="CHEBI:57387"/>
        <dbReference type="ChEBI" id="CHEBI:57783"/>
        <dbReference type="ChEBI" id="CHEBI:58349"/>
        <dbReference type="ChEBI" id="CHEBI:73504"/>
    </reaction>
    <physiologicalReaction direction="left-to-right" evidence="13">
        <dbReference type="Rhea" id="RHEA:36324"/>
    </physiologicalReaction>
</comment>
<feature type="domain" description="Fatty acyl-CoA reductase C-terminal" evidence="22">
    <location>
        <begin position="416"/>
        <end position="507"/>
    </location>
</feature>
<keyword evidence="6 20" id="KW-1133">Transmembrane helix</keyword>
<comment type="catalytic activity">
    <reaction evidence="16">
        <text>a long-chain fatty acyl-CoA + 2 NADPH + 2 H(+) = a long-chain primary fatty alcohol + 2 NADP(+) + CoA</text>
        <dbReference type="Rhea" id="RHEA:52716"/>
        <dbReference type="ChEBI" id="CHEBI:15378"/>
        <dbReference type="ChEBI" id="CHEBI:57287"/>
        <dbReference type="ChEBI" id="CHEBI:57783"/>
        <dbReference type="ChEBI" id="CHEBI:58349"/>
        <dbReference type="ChEBI" id="CHEBI:77396"/>
        <dbReference type="ChEBI" id="CHEBI:83139"/>
        <dbReference type="EC" id="1.2.1.84"/>
    </reaction>
    <physiologicalReaction direction="left-to-right" evidence="16">
        <dbReference type="Rhea" id="RHEA:52717"/>
    </physiologicalReaction>
</comment>
<dbReference type="Pfam" id="PF07993">
    <property type="entry name" value="NAD_binding_4"/>
    <property type="match status" value="1"/>
</dbReference>
<evidence type="ECO:0000256" key="19">
    <source>
        <dbReference type="ARBA" id="ARBA00049930"/>
    </source>
</evidence>
<name>A0A9Q1HYU0_CONCO</name>
<dbReference type="InterPro" id="IPR036291">
    <property type="entry name" value="NAD(P)-bd_dom_sf"/>
</dbReference>
<dbReference type="OrthoDB" id="429813at2759"/>
<dbReference type="GO" id="GO:0005778">
    <property type="term" value="C:peroxisomal membrane"/>
    <property type="evidence" value="ECO:0007669"/>
    <property type="project" value="UniProtKB-SubCell"/>
</dbReference>
<dbReference type="InterPro" id="IPR013120">
    <property type="entry name" value="FAR_NAD-bd"/>
</dbReference>
<evidence type="ECO:0000256" key="20">
    <source>
        <dbReference type="RuleBase" id="RU363097"/>
    </source>
</evidence>
<evidence type="ECO:0000256" key="6">
    <source>
        <dbReference type="ARBA" id="ARBA00022989"/>
    </source>
</evidence>
<feature type="domain" description="Thioester reductase (TE)" evidence="23">
    <location>
        <begin position="74"/>
        <end position="343"/>
    </location>
</feature>
<dbReference type="InterPro" id="IPR026055">
    <property type="entry name" value="FAR"/>
</dbReference>
<gene>
    <name evidence="24" type="ORF">COCON_G00121540</name>
</gene>
<dbReference type="PANTHER" id="PTHR11011:SF120">
    <property type="entry name" value="FATTY ACYL-COA REDUCTASE 2"/>
    <property type="match status" value="1"/>
</dbReference>
<protein>
    <recommendedName>
        <fullName evidence="20">Fatty acyl-CoA reductase</fullName>
        <ecNumber evidence="20">1.2.1.84</ecNumber>
    </recommendedName>
</protein>
<evidence type="ECO:0000259" key="22">
    <source>
        <dbReference type="Pfam" id="PF03015"/>
    </source>
</evidence>
<organism evidence="24 25">
    <name type="scientific">Conger conger</name>
    <name type="common">Conger eel</name>
    <name type="synonym">Muraena conger</name>
    <dbReference type="NCBI Taxonomy" id="82655"/>
    <lineage>
        <taxon>Eukaryota</taxon>
        <taxon>Metazoa</taxon>
        <taxon>Chordata</taxon>
        <taxon>Craniata</taxon>
        <taxon>Vertebrata</taxon>
        <taxon>Euteleostomi</taxon>
        <taxon>Actinopterygii</taxon>
        <taxon>Neopterygii</taxon>
        <taxon>Teleostei</taxon>
        <taxon>Anguilliformes</taxon>
        <taxon>Congridae</taxon>
        <taxon>Conger</taxon>
    </lineage>
</organism>
<keyword evidence="5 20" id="KW-0521">NADP</keyword>
<evidence type="ECO:0000256" key="1">
    <source>
        <dbReference type="ARBA" id="ARBA00004549"/>
    </source>
</evidence>
<dbReference type="SUPFAM" id="SSF51735">
    <property type="entry name" value="NAD(P)-binding Rossmann-fold domains"/>
    <property type="match status" value="1"/>
</dbReference>
<dbReference type="InterPro" id="IPR033640">
    <property type="entry name" value="FAR_C"/>
</dbReference>
<evidence type="ECO:0000256" key="8">
    <source>
        <dbReference type="ARBA" id="ARBA00023098"/>
    </source>
</evidence>
<evidence type="ECO:0000256" key="14">
    <source>
        <dbReference type="ARBA" id="ARBA00047991"/>
    </source>
</evidence>
<evidence type="ECO:0000256" key="4">
    <source>
        <dbReference type="ARBA" id="ARBA00022692"/>
    </source>
</evidence>